<dbReference type="Pfam" id="PF02308">
    <property type="entry name" value="MgtC"/>
    <property type="match status" value="1"/>
</dbReference>
<dbReference type="RefSeq" id="WP_072428106.1">
    <property type="nucleotide sequence ID" value="NZ_FPKR01000005.1"/>
</dbReference>
<feature type="transmembrane region" description="Helical" evidence="1">
    <location>
        <begin position="93"/>
        <end position="111"/>
    </location>
</feature>
<dbReference type="InterPro" id="IPR025105">
    <property type="entry name" value="DUF4010"/>
</dbReference>
<protein>
    <submittedName>
        <fullName evidence="4">Uncharacterized membrane protein, DUF4010 family</fullName>
    </submittedName>
</protein>
<dbReference type="EMBL" id="FPKR01000005">
    <property type="protein sequence ID" value="SFZ75418.1"/>
    <property type="molecule type" value="Genomic_DNA"/>
</dbReference>
<feature type="transmembrane region" description="Helical" evidence="1">
    <location>
        <begin position="238"/>
        <end position="262"/>
    </location>
</feature>
<gene>
    <name evidence="4" type="ORF">SAMN02745887_01592</name>
</gene>
<dbReference type="Proteomes" id="UP000186513">
    <property type="component" value="Unassembled WGS sequence"/>
</dbReference>
<feature type="transmembrane region" description="Helical" evidence="1">
    <location>
        <begin position="367"/>
        <end position="387"/>
    </location>
</feature>
<organism evidence="4 5">
    <name type="scientific">Chitinimonas taiwanensis DSM 18899</name>
    <dbReference type="NCBI Taxonomy" id="1121279"/>
    <lineage>
        <taxon>Bacteria</taxon>
        <taxon>Pseudomonadati</taxon>
        <taxon>Pseudomonadota</taxon>
        <taxon>Betaproteobacteria</taxon>
        <taxon>Neisseriales</taxon>
        <taxon>Chitinibacteraceae</taxon>
        <taxon>Chitinimonas</taxon>
    </lineage>
</organism>
<feature type="transmembrane region" description="Helical" evidence="1">
    <location>
        <begin position="179"/>
        <end position="197"/>
    </location>
</feature>
<reference evidence="4 5" key="1">
    <citation type="submission" date="2016-11" db="EMBL/GenBank/DDBJ databases">
        <authorList>
            <person name="Jaros S."/>
            <person name="Januszkiewicz K."/>
            <person name="Wedrychowicz H."/>
        </authorList>
    </citation>
    <scope>NUCLEOTIDE SEQUENCE [LARGE SCALE GENOMIC DNA]</scope>
    <source>
        <strain evidence="4 5">DSM 18899</strain>
    </source>
</reference>
<keyword evidence="5" id="KW-1185">Reference proteome</keyword>
<sequence>MNWLPTHLPLEALSAFATSLALGFLLGLERERSPAALAGVRTFALTAMLGTLSALLAERLANPWLVVAAWLAVAAAIINAYRVRGSAQADPGTTTEVALLLCFGLGVLCWLGERTLAVMLAIASVVLLHFKTELAGFARRFSAEEVRSILQFCVLSLVILPILPDRQYGPYAAFNPYRTWLMVVLISGVGLAGYLLLRSLGSQLGARIAGVLGGLVSSTATTMLHAREARAQGGAATFRATVVVLANLTVLARLALVGAIAAPSLARDLAVLMGGGLLAGLLAAWPLLRSGDEQVVLPSGRNPTELRQALGFAALYSVVLLAAAWLTDIAGRGGLYLVALASGLTDVDAITLSSLQMYAQQTLSAQLALTAIVLALLANTAFKLTLAFSLGGAAFGRRVLPPMLASVLVALALLGLLYLR</sequence>
<evidence type="ECO:0000313" key="4">
    <source>
        <dbReference type="EMBL" id="SFZ75418.1"/>
    </source>
</evidence>
<keyword evidence="1" id="KW-1133">Transmembrane helix</keyword>
<feature type="transmembrane region" description="Helical" evidence="1">
    <location>
        <begin position="146"/>
        <end position="164"/>
    </location>
</feature>
<feature type="transmembrane region" description="Helical" evidence="1">
    <location>
        <begin position="63"/>
        <end position="81"/>
    </location>
</feature>
<dbReference type="STRING" id="1121279.SAMN02745887_01592"/>
<dbReference type="AlphaFoldDB" id="A0A1K2HGM7"/>
<evidence type="ECO:0000259" key="3">
    <source>
        <dbReference type="Pfam" id="PF13194"/>
    </source>
</evidence>
<evidence type="ECO:0000313" key="5">
    <source>
        <dbReference type="Proteomes" id="UP000186513"/>
    </source>
</evidence>
<feature type="transmembrane region" description="Helical" evidence="1">
    <location>
        <begin position="399"/>
        <end position="419"/>
    </location>
</feature>
<dbReference type="PANTHER" id="PTHR39084:SF1">
    <property type="entry name" value="DUF4010 DOMAIN-CONTAINING PROTEIN"/>
    <property type="match status" value="1"/>
</dbReference>
<dbReference type="OrthoDB" id="9813718at2"/>
<feature type="transmembrane region" description="Helical" evidence="1">
    <location>
        <begin position="269"/>
        <end position="288"/>
    </location>
</feature>
<feature type="transmembrane region" description="Helical" evidence="1">
    <location>
        <begin position="204"/>
        <end position="226"/>
    </location>
</feature>
<evidence type="ECO:0000259" key="2">
    <source>
        <dbReference type="Pfam" id="PF02308"/>
    </source>
</evidence>
<feature type="domain" description="DUF4010" evidence="3">
    <location>
        <begin position="184"/>
        <end position="391"/>
    </location>
</feature>
<feature type="transmembrane region" description="Helical" evidence="1">
    <location>
        <begin position="308"/>
        <end position="327"/>
    </location>
</feature>
<evidence type="ECO:0000256" key="1">
    <source>
        <dbReference type="SAM" id="Phobius"/>
    </source>
</evidence>
<dbReference type="PANTHER" id="PTHR39084">
    <property type="entry name" value="MEMBRANE PROTEIN-RELATED"/>
    <property type="match status" value="1"/>
</dbReference>
<feature type="transmembrane region" description="Helical" evidence="1">
    <location>
        <begin position="12"/>
        <end position="28"/>
    </location>
</feature>
<proteinExistence type="predicted"/>
<feature type="transmembrane region" description="Helical" evidence="1">
    <location>
        <begin position="117"/>
        <end position="134"/>
    </location>
</feature>
<feature type="domain" description="MgtC/SapB/SrpB/YhiD N-terminal" evidence="2">
    <location>
        <begin position="17"/>
        <end position="135"/>
    </location>
</feature>
<dbReference type="InterPro" id="IPR049177">
    <property type="entry name" value="MgtC_SapB_SrpB_YhiD_N"/>
</dbReference>
<keyword evidence="1" id="KW-0812">Transmembrane</keyword>
<keyword evidence="1" id="KW-0472">Membrane</keyword>
<name>A0A1K2HGM7_9NEIS</name>
<dbReference type="Pfam" id="PF13194">
    <property type="entry name" value="DUF4010"/>
    <property type="match status" value="1"/>
</dbReference>
<accession>A0A1K2HGM7</accession>
<feature type="transmembrane region" description="Helical" evidence="1">
    <location>
        <begin position="35"/>
        <end position="57"/>
    </location>
</feature>